<keyword evidence="3" id="KW-1185">Reference proteome</keyword>
<dbReference type="EMBL" id="FNBK01000003">
    <property type="protein sequence ID" value="SDF00378.1"/>
    <property type="molecule type" value="Genomic_DNA"/>
</dbReference>
<evidence type="ECO:0000256" key="1">
    <source>
        <dbReference type="SAM" id="MobiDB-lite"/>
    </source>
</evidence>
<organism evidence="2 3">
    <name type="scientific">Halorientalis regularis</name>
    <dbReference type="NCBI Taxonomy" id="660518"/>
    <lineage>
        <taxon>Archaea</taxon>
        <taxon>Methanobacteriati</taxon>
        <taxon>Methanobacteriota</taxon>
        <taxon>Stenosarchaea group</taxon>
        <taxon>Halobacteria</taxon>
        <taxon>Halobacteriales</taxon>
        <taxon>Haloarculaceae</taxon>
        <taxon>Halorientalis</taxon>
    </lineage>
</organism>
<dbReference type="OrthoDB" id="225664at2157"/>
<name>A0A1G7HJ12_9EURY</name>
<dbReference type="RefSeq" id="WP_175452778.1">
    <property type="nucleotide sequence ID" value="NZ_FNBK01000003.1"/>
</dbReference>
<evidence type="ECO:0000313" key="2">
    <source>
        <dbReference type="EMBL" id="SDF00378.1"/>
    </source>
</evidence>
<dbReference type="Proteomes" id="UP000199076">
    <property type="component" value="Unassembled WGS sequence"/>
</dbReference>
<proteinExistence type="predicted"/>
<gene>
    <name evidence="2" type="ORF">SAMN05216218_10344</name>
</gene>
<evidence type="ECO:0000313" key="3">
    <source>
        <dbReference type="Proteomes" id="UP000199076"/>
    </source>
</evidence>
<reference evidence="3" key="1">
    <citation type="submission" date="2016-10" db="EMBL/GenBank/DDBJ databases">
        <authorList>
            <person name="Varghese N."/>
            <person name="Submissions S."/>
        </authorList>
    </citation>
    <scope>NUCLEOTIDE SEQUENCE [LARGE SCALE GENOMIC DNA]</scope>
    <source>
        <strain evidence="3">IBRC-M 10760</strain>
    </source>
</reference>
<accession>A0A1G7HJ12</accession>
<feature type="region of interest" description="Disordered" evidence="1">
    <location>
        <begin position="1"/>
        <end position="51"/>
    </location>
</feature>
<protein>
    <submittedName>
        <fullName evidence="2">Uncharacterized protein</fullName>
    </submittedName>
</protein>
<sequence length="51" mass="5419">MTERPQIETTAPLVPEMPTNRVRTDGGRAAAKTSGNELVDEADAPLVPDLS</sequence>
<dbReference type="AlphaFoldDB" id="A0A1G7HJ12"/>